<keyword evidence="2" id="KW-1185">Reference proteome</keyword>
<dbReference type="EMBL" id="LNQN01000006">
    <property type="protein sequence ID" value="KSU80894.1"/>
    <property type="molecule type" value="Genomic_DNA"/>
</dbReference>
<dbReference type="AlphaFoldDB" id="A0A0V8J1B1"/>
<protein>
    <submittedName>
        <fullName evidence="1">Uncharacterized protein</fullName>
    </submittedName>
</protein>
<sequence length="90" mass="10161">MAVFGVVFGGEREAVGELVAVRQKLVAYQVFFVKKSRLTDDQVALQDLKVSSFRAQKLDRFTLSTQHKKRVVCSRVPTSAAFKRALQLFL</sequence>
<organism evidence="1 2">
    <name type="scientific">Fictibacillus enclensis</name>
    <dbReference type="NCBI Taxonomy" id="1017270"/>
    <lineage>
        <taxon>Bacteria</taxon>
        <taxon>Bacillati</taxon>
        <taxon>Bacillota</taxon>
        <taxon>Bacilli</taxon>
        <taxon>Bacillales</taxon>
        <taxon>Fictibacillaceae</taxon>
        <taxon>Fictibacillus</taxon>
    </lineage>
</organism>
<comment type="caution">
    <text evidence="1">The sequence shown here is derived from an EMBL/GenBank/DDBJ whole genome shotgun (WGS) entry which is preliminary data.</text>
</comment>
<gene>
    <name evidence="1" type="ORF">AS030_18225</name>
</gene>
<evidence type="ECO:0000313" key="1">
    <source>
        <dbReference type="EMBL" id="KSU80894.1"/>
    </source>
</evidence>
<name>A0A0V8J1B1_9BACL</name>
<dbReference type="Proteomes" id="UP000054099">
    <property type="component" value="Unassembled WGS sequence"/>
</dbReference>
<accession>A0A0V8J1B1</accession>
<reference evidence="1 2" key="1">
    <citation type="journal article" date="2014" name="Antonie Van Leeuwenhoek">
        <title>Fictibacillus enclensis sp. nov., isolated from marine sediment.</title>
        <authorList>
            <person name="Dastager S.G."/>
            <person name="Mawlankar R."/>
            <person name="Srinivasan K."/>
            <person name="Tang S.K."/>
            <person name="Lee J.C."/>
            <person name="Ramana V.V."/>
            <person name="Shouche Y.S."/>
        </authorList>
    </citation>
    <scope>NUCLEOTIDE SEQUENCE [LARGE SCALE GENOMIC DNA]</scope>
    <source>
        <strain evidence="1 2">NIO-1003</strain>
    </source>
</reference>
<evidence type="ECO:0000313" key="2">
    <source>
        <dbReference type="Proteomes" id="UP000054099"/>
    </source>
</evidence>
<proteinExistence type="predicted"/>